<protein>
    <submittedName>
        <fullName evidence="1">MORC family CW-type zinc finger 3</fullName>
    </submittedName>
</protein>
<dbReference type="GO" id="GO:0016887">
    <property type="term" value="F:ATP hydrolysis activity"/>
    <property type="evidence" value="ECO:0007669"/>
    <property type="project" value="InterPro"/>
</dbReference>
<reference evidence="1" key="1">
    <citation type="submission" date="2020-04" db="EMBL/GenBank/DDBJ databases">
        <authorList>
            <person name="Alioto T."/>
            <person name="Alioto T."/>
            <person name="Gomez Garrido J."/>
        </authorList>
    </citation>
    <scope>NUCLEOTIDE SEQUENCE</scope>
    <source>
        <strain evidence="1">A484AB</strain>
    </source>
</reference>
<dbReference type="PANTHER" id="PTHR23336:SF76">
    <property type="entry name" value="MORC S5 DOMAIN-CONTAINING PROTEIN"/>
    <property type="match status" value="1"/>
</dbReference>
<dbReference type="InterPro" id="IPR036890">
    <property type="entry name" value="HATPase_C_sf"/>
</dbReference>
<dbReference type="OrthoDB" id="757982at2759"/>
<name>A0A6S7FFT6_PARCT</name>
<proteinExistence type="predicted"/>
<organism evidence="1 2">
    <name type="scientific">Paramuricea clavata</name>
    <name type="common">Red gorgonian</name>
    <name type="synonym">Violescent sea-whip</name>
    <dbReference type="NCBI Taxonomy" id="317549"/>
    <lineage>
        <taxon>Eukaryota</taxon>
        <taxon>Metazoa</taxon>
        <taxon>Cnidaria</taxon>
        <taxon>Anthozoa</taxon>
        <taxon>Octocorallia</taxon>
        <taxon>Malacalcyonacea</taxon>
        <taxon>Plexauridae</taxon>
        <taxon>Paramuricea</taxon>
    </lineage>
</organism>
<evidence type="ECO:0000313" key="1">
    <source>
        <dbReference type="EMBL" id="CAB3978304.1"/>
    </source>
</evidence>
<accession>A0A6S7FFT6</accession>
<dbReference type="Gene3D" id="3.30.565.10">
    <property type="entry name" value="Histidine kinase-like ATPase, C-terminal domain"/>
    <property type="match status" value="1"/>
</dbReference>
<dbReference type="Pfam" id="PF13589">
    <property type="entry name" value="HATPase_c_3"/>
    <property type="match status" value="1"/>
</dbReference>
<dbReference type="EMBL" id="CACRXK020000103">
    <property type="protein sequence ID" value="CAB3978304.1"/>
    <property type="molecule type" value="Genomic_DNA"/>
</dbReference>
<dbReference type="InterPro" id="IPR045261">
    <property type="entry name" value="MORC_ATPase"/>
</dbReference>
<dbReference type="SUPFAM" id="SSF55874">
    <property type="entry name" value="ATPase domain of HSP90 chaperone/DNA topoisomerase II/histidine kinase"/>
    <property type="match status" value="1"/>
</dbReference>
<sequence>MASSSSPILKTAATGILQSSLSPKYLHTNSTSHTWPFSAIAELIDNAYDPDVKASQLWIDKLRIHGNLCLTFTDDGNGMQPDKLHKMLSFGFCEKVADGSHMPVGHYGNGFKSGSMRLGKDALVLTKQENSRSIGYLSQTYLAKIKAETVVVPIATWDKRNDNILT</sequence>
<comment type="caution">
    <text evidence="1">The sequence shown here is derived from an EMBL/GenBank/DDBJ whole genome shotgun (WGS) entry which is preliminary data.</text>
</comment>
<dbReference type="PANTHER" id="PTHR23336">
    <property type="entry name" value="ZINC FINGER CW-TYPE COILED-COIL DOMAIN PROTEIN 3"/>
    <property type="match status" value="1"/>
</dbReference>
<evidence type="ECO:0000313" key="2">
    <source>
        <dbReference type="Proteomes" id="UP001152795"/>
    </source>
</evidence>
<keyword evidence="2" id="KW-1185">Reference proteome</keyword>
<dbReference type="AlphaFoldDB" id="A0A6S7FFT6"/>
<dbReference type="GO" id="GO:0005634">
    <property type="term" value="C:nucleus"/>
    <property type="evidence" value="ECO:0007669"/>
    <property type="project" value="TreeGrafter"/>
</dbReference>
<dbReference type="Proteomes" id="UP001152795">
    <property type="component" value="Unassembled WGS sequence"/>
</dbReference>
<gene>
    <name evidence="1" type="ORF">PACLA_8A018786</name>
</gene>